<sequence length="270" mass="28161">MHVGVVAQRGNDRAVRLAADLDSLLDATVRFDTETASALDRDGVEPSAMCEYDLVVSIGGDGTFLYTARTTDGAPILGVNLGEVGFLNPLAPEEAPAVVAETVAAIRAGEASYRELRRVQAAGEGIDLPPALNEVSVLGPQRGHGHGVDIEVRLDGETYSEAHADGLIVATPTGSSAYNLSEGGPVVHPRADGLVVTEMAADGAMPPLVIDPSDEISVRVSNAETAYVVADGRSRVKLEPPAELTVQTARTPTRTVGPALDFFAALEKLE</sequence>
<keyword evidence="6 8" id="KW-0521">NADP</keyword>
<comment type="caution">
    <text evidence="9">The sequence shown here is derived from an EMBL/GenBank/DDBJ whole genome shotgun (WGS) entry which is preliminary data.</text>
</comment>
<dbReference type="SUPFAM" id="SSF111331">
    <property type="entry name" value="NAD kinase/diacylglycerol kinase-like"/>
    <property type="match status" value="1"/>
</dbReference>
<reference evidence="12 13" key="1">
    <citation type="submission" date="2019-10" db="EMBL/GenBank/DDBJ databases">
        <title>Unraveling microbial dark matter from salterns through culturing: the case of the genus Halosegnis.</title>
        <authorList>
            <person name="Duran-Viseras A."/>
            <person name="Andrei A.-S."/>
            <person name="Vera-Gargallo B."/>
            <person name="Ghai R."/>
            <person name="Sanchez-Porro C."/>
            <person name="Ventosa A."/>
        </authorList>
    </citation>
    <scope>NUCLEOTIDE SEQUENCE [LARGE SCALE GENOMIC DNA]</scope>
    <source>
        <strain evidence="10 13">F17-44</strain>
        <strain evidence="9 14">F18-79</strain>
        <strain evidence="11 12">F19-13</strain>
    </source>
</reference>
<dbReference type="InterPro" id="IPR017437">
    <property type="entry name" value="ATP-NAD_kinase_PpnK-typ_C"/>
</dbReference>
<proteinExistence type="inferred from homology"/>
<organism evidence="9 14">
    <name type="scientific">Halosegnis rubeus</name>
    <dbReference type="NCBI Taxonomy" id="2212850"/>
    <lineage>
        <taxon>Archaea</taxon>
        <taxon>Methanobacteriati</taxon>
        <taxon>Methanobacteriota</taxon>
        <taxon>Stenosarchaea group</taxon>
        <taxon>Halobacteria</taxon>
        <taxon>Halobacteriales</taxon>
        <taxon>Natronomonadaceae</taxon>
        <taxon>Halosegnis</taxon>
    </lineage>
</organism>
<feature type="binding site" evidence="8">
    <location>
        <position position="146"/>
    </location>
    <ligand>
        <name>NAD(+)</name>
        <dbReference type="ChEBI" id="CHEBI:57540"/>
    </ligand>
</feature>
<keyword evidence="7 8" id="KW-0520">NAD</keyword>
<evidence type="ECO:0000313" key="14">
    <source>
        <dbReference type="Proteomes" id="UP000326865"/>
    </source>
</evidence>
<evidence type="ECO:0000313" key="12">
    <source>
        <dbReference type="Proteomes" id="UP000326207"/>
    </source>
</evidence>
<evidence type="ECO:0000313" key="9">
    <source>
        <dbReference type="EMBL" id="KAB7515771.1"/>
    </source>
</evidence>
<dbReference type="InterPro" id="IPR017438">
    <property type="entry name" value="ATP-NAD_kinase_N"/>
</dbReference>
<evidence type="ECO:0000256" key="2">
    <source>
        <dbReference type="ARBA" id="ARBA00022679"/>
    </source>
</evidence>
<dbReference type="OrthoDB" id="77798at2157"/>
<comment type="function">
    <text evidence="8">Involved in the regulation of the intracellular balance of NAD and NADP, and is a key enzyme in the biosynthesis of NADP. Catalyzes specifically the phosphorylation on 2'-hydroxyl of the adenosine moiety of NAD to yield NADP.</text>
</comment>
<dbReference type="GO" id="GO:0006741">
    <property type="term" value="P:NADP+ biosynthetic process"/>
    <property type="evidence" value="ECO:0007669"/>
    <property type="project" value="UniProtKB-UniRule"/>
</dbReference>
<evidence type="ECO:0000256" key="3">
    <source>
        <dbReference type="ARBA" id="ARBA00022741"/>
    </source>
</evidence>
<dbReference type="EMBL" id="QMDY01000001">
    <property type="protein sequence ID" value="KAB7520241.1"/>
    <property type="molecule type" value="Genomic_DNA"/>
</dbReference>
<dbReference type="HAMAP" id="MF_00361">
    <property type="entry name" value="NAD_kinase"/>
    <property type="match status" value="1"/>
</dbReference>
<gene>
    <name evidence="8" type="primary">nadK</name>
    <name evidence="9" type="ORF">DM867_01095</name>
    <name evidence="10" type="ORF">DMP03_06550</name>
    <name evidence="11" type="ORF">DP108_00980</name>
</gene>
<dbReference type="GO" id="GO:0005524">
    <property type="term" value="F:ATP binding"/>
    <property type="evidence" value="ECO:0007669"/>
    <property type="project" value="UniProtKB-KW"/>
</dbReference>
<dbReference type="AlphaFoldDB" id="A0A5N5UDF1"/>
<name>A0A5N5UDF1_9EURY</name>
<comment type="cofactor">
    <cofactor evidence="8">
        <name>a divalent metal cation</name>
        <dbReference type="ChEBI" id="CHEBI:60240"/>
    </cofactor>
</comment>
<evidence type="ECO:0000313" key="13">
    <source>
        <dbReference type="Proteomes" id="UP000326302"/>
    </source>
</evidence>
<dbReference type="InterPro" id="IPR002504">
    <property type="entry name" value="NADK"/>
</dbReference>
<keyword evidence="14" id="KW-1185">Reference proteome</keyword>
<feature type="binding site" evidence="8">
    <location>
        <begin position="133"/>
        <end position="134"/>
    </location>
    <ligand>
        <name>NAD(+)</name>
        <dbReference type="ChEBI" id="CHEBI:57540"/>
    </ligand>
</feature>
<dbReference type="EC" id="2.7.1.23" evidence="8"/>
<evidence type="ECO:0000256" key="7">
    <source>
        <dbReference type="ARBA" id="ARBA00023027"/>
    </source>
</evidence>
<dbReference type="PANTHER" id="PTHR20275">
    <property type="entry name" value="NAD KINASE"/>
    <property type="match status" value="1"/>
</dbReference>
<dbReference type="GO" id="GO:0046872">
    <property type="term" value="F:metal ion binding"/>
    <property type="evidence" value="ECO:0007669"/>
    <property type="project" value="UniProtKB-UniRule"/>
</dbReference>
<dbReference type="GO" id="GO:0005737">
    <property type="term" value="C:cytoplasm"/>
    <property type="evidence" value="ECO:0007669"/>
    <property type="project" value="UniProtKB-SubCell"/>
</dbReference>
<evidence type="ECO:0000256" key="4">
    <source>
        <dbReference type="ARBA" id="ARBA00022777"/>
    </source>
</evidence>
<evidence type="ECO:0000256" key="5">
    <source>
        <dbReference type="ARBA" id="ARBA00022840"/>
    </source>
</evidence>
<dbReference type="InterPro" id="IPR016064">
    <property type="entry name" value="NAD/diacylglycerol_kinase_sf"/>
</dbReference>
<dbReference type="GO" id="GO:0003951">
    <property type="term" value="F:NAD+ kinase activity"/>
    <property type="evidence" value="ECO:0007669"/>
    <property type="project" value="UniProtKB-UniRule"/>
</dbReference>
<dbReference type="PANTHER" id="PTHR20275:SF43">
    <property type="entry name" value="BIFUNCTIONAL NADP PHOSPHATASE_NAD KINASE"/>
    <property type="match status" value="1"/>
</dbReference>
<feature type="binding site" evidence="8">
    <location>
        <position position="200"/>
    </location>
    <ligand>
        <name>NAD(+)</name>
        <dbReference type="ChEBI" id="CHEBI:57540"/>
    </ligand>
</feature>
<feature type="binding site" evidence="8">
    <location>
        <begin position="176"/>
        <end position="181"/>
    </location>
    <ligand>
        <name>NAD(+)</name>
        <dbReference type="ChEBI" id="CHEBI:57540"/>
    </ligand>
</feature>
<dbReference type="Proteomes" id="UP000326207">
    <property type="component" value="Unassembled WGS sequence"/>
</dbReference>
<evidence type="ECO:0000256" key="6">
    <source>
        <dbReference type="ARBA" id="ARBA00022857"/>
    </source>
</evidence>
<dbReference type="Proteomes" id="UP000326865">
    <property type="component" value="Unassembled WGS sequence"/>
</dbReference>
<accession>A0A5N5UDF1</accession>
<dbReference type="Pfam" id="PF20143">
    <property type="entry name" value="NAD_kinase_C"/>
    <property type="match status" value="1"/>
</dbReference>
<keyword evidence="2 8" id="KW-0808">Transferase</keyword>
<comment type="similarity">
    <text evidence="8">Belongs to the NAD kinase family.</text>
</comment>
<comment type="caution">
    <text evidence="8">Lacks conserved residue(s) required for the propagation of feature annotation.</text>
</comment>
<evidence type="ECO:0000256" key="1">
    <source>
        <dbReference type="ARBA" id="ARBA00022490"/>
    </source>
</evidence>
<dbReference type="Gene3D" id="3.40.50.10330">
    <property type="entry name" value="Probable inorganic polyphosphate/atp-NAD kinase, domain 1"/>
    <property type="match status" value="1"/>
</dbReference>
<accession>A0A5N5UIK6</accession>
<dbReference type="GO" id="GO:0019674">
    <property type="term" value="P:NAD+ metabolic process"/>
    <property type="evidence" value="ECO:0007669"/>
    <property type="project" value="InterPro"/>
</dbReference>
<dbReference type="RefSeq" id="WP_152119897.1">
    <property type="nucleotide sequence ID" value="NZ_QJOW01000002.1"/>
</dbReference>
<dbReference type="Proteomes" id="UP000326302">
    <property type="component" value="Unassembled WGS sequence"/>
</dbReference>
<feature type="binding site" evidence="8">
    <location>
        <position position="163"/>
    </location>
    <ligand>
        <name>NAD(+)</name>
        <dbReference type="ChEBI" id="CHEBI:57540"/>
    </ligand>
</feature>
<evidence type="ECO:0000313" key="10">
    <source>
        <dbReference type="EMBL" id="KAB7517222.1"/>
    </source>
</evidence>
<dbReference type="Pfam" id="PF01513">
    <property type="entry name" value="NAD_kinase"/>
    <property type="match status" value="1"/>
</dbReference>
<comment type="subcellular location">
    <subcellularLocation>
        <location evidence="8">Cytoplasm</location>
    </subcellularLocation>
</comment>
<keyword evidence="4 8" id="KW-0418">Kinase</keyword>
<feature type="active site" description="Proton acceptor" evidence="8">
    <location>
        <position position="61"/>
    </location>
</feature>
<keyword evidence="1 8" id="KW-0963">Cytoplasm</keyword>
<accession>A0A5N5UMU8</accession>
<comment type="catalytic activity">
    <reaction evidence="8">
        <text>NAD(+) + ATP = ADP + NADP(+) + H(+)</text>
        <dbReference type="Rhea" id="RHEA:18629"/>
        <dbReference type="ChEBI" id="CHEBI:15378"/>
        <dbReference type="ChEBI" id="CHEBI:30616"/>
        <dbReference type="ChEBI" id="CHEBI:57540"/>
        <dbReference type="ChEBI" id="CHEBI:58349"/>
        <dbReference type="ChEBI" id="CHEBI:456216"/>
        <dbReference type="EC" id="2.7.1.23"/>
    </reaction>
</comment>
<dbReference type="Gene3D" id="2.60.200.30">
    <property type="entry name" value="Probable inorganic polyphosphate/atp-NAD kinase, domain 2"/>
    <property type="match status" value="1"/>
</dbReference>
<feature type="binding site" evidence="8">
    <location>
        <position position="165"/>
    </location>
    <ligand>
        <name>NAD(+)</name>
        <dbReference type="ChEBI" id="CHEBI:57540"/>
    </ligand>
</feature>
<keyword evidence="3 8" id="KW-0547">Nucleotide-binding</keyword>
<evidence type="ECO:0000313" key="11">
    <source>
        <dbReference type="EMBL" id="KAB7520241.1"/>
    </source>
</evidence>
<keyword evidence="5 8" id="KW-0067">ATP-binding</keyword>
<evidence type="ECO:0000256" key="8">
    <source>
        <dbReference type="HAMAP-Rule" id="MF_00361"/>
    </source>
</evidence>
<dbReference type="EMBL" id="QKKZ01000001">
    <property type="protein sequence ID" value="KAB7515771.1"/>
    <property type="molecule type" value="Genomic_DNA"/>
</dbReference>
<protein>
    <recommendedName>
        <fullName evidence="8">NAD kinase</fullName>
        <ecNumber evidence="8">2.7.1.23</ecNumber>
    </recommendedName>
    <alternativeName>
        <fullName evidence="8">ATP-dependent NAD kinase</fullName>
    </alternativeName>
</protein>
<feature type="binding site" evidence="8">
    <location>
        <begin position="61"/>
        <end position="62"/>
    </location>
    <ligand>
        <name>NAD(+)</name>
        <dbReference type="ChEBI" id="CHEBI:57540"/>
    </ligand>
</feature>
<dbReference type="EMBL" id="QJOW01000002">
    <property type="protein sequence ID" value="KAB7517222.1"/>
    <property type="molecule type" value="Genomic_DNA"/>
</dbReference>